<dbReference type="KEGG" id="tav:G4V39_09680"/>
<keyword evidence="3 5" id="KW-1133">Transmembrane helix</keyword>
<feature type="transmembrane region" description="Helical" evidence="5">
    <location>
        <begin position="6"/>
        <end position="24"/>
    </location>
</feature>
<keyword evidence="4 5" id="KW-0472">Membrane</keyword>
<dbReference type="NCBIfam" id="NF037968">
    <property type="entry name" value="SemiSWEET_2"/>
    <property type="match status" value="1"/>
</dbReference>
<keyword evidence="2 5" id="KW-0812">Transmembrane</keyword>
<dbReference type="GO" id="GO:0051119">
    <property type="term" value="F:sugar transmembrane transporter activity"/>
    <property type="evidence" value="ECO:0007669"/>
    <property type="project" value="InterPro"/>
</dbReference>
<evidence type="ECO:0000256" key="3">
    <source>
        <dbReference type="ARBA" id="ARBA00022989"/>
    </source>
</evidence>
<dbReference type="Gene3D" id="1.20.1280.290">
    <property type="match status" value="1"/>
</dbReference>
<proteinExistence type="predicted"/>
<dbReference type="AlphaFoldDB" id="A0A6G7PZ15"/>
<gene>
    <name evidence="6" type="ORF">G4V39_09680</name>
</gene>
<feature type="transmembrane region" description="Helical" evidence="5">
    <location>
        <begin position="36"/>
        <end position="55"/>
    </location>
</feature>
<reference evidence="6 7" key="1">
    <citation type="submission" date="2020-02" db="EMBL/GenBank/DDBJ databases">
        <title>Genome analysis of Thermosulfuriphilus ammonigenes ST65T, an anaerobic thermophilic chemolithoautotrophic bacterium isolated from a deep-sea hydrothermal vent.</title>
        <authorList>
            <person name="Slobodkina G."/>
            <person name="Allioux M."/>
            <person name="Merkel A."/>
            <person name="Alain K."/>
            <person name="Jebbar M."/>
            <person name="Slobodkin A."/>
        </authorList>
    </citation>
    <scope>NUCLEOTIDE SEQUENCE [LARGE SCALE GENOMIC DNA]</scope>
    <source>
        <strain evidence="6 7">ST65</strain>
    </source>
</reference>
<accession>A0A6G7PZ15</accession>
<evidence type="ECO:0000313" key="6">
    <source>
        <dbReference type="EMBL" id="QIJ72902.1"/>
    </source>
</evidence>
<evidence type="ECO:0008006" key="8">
    <source>
        <dbReference type="Google" id="ProtNLM"/>
    </source>
</evidence>
<evidence type="ECO:0000256" key="4">
    <source>
        <dbReference type="ARBA" id="ARBA00023136"/>
    </source>
</evidence>
<name>A0A6G7PZ15_9BACT</name>
<keyword evidence="7" id="KW-1185">Reference proteome</keyword>
<dbReference type="Pfam" id="PF04193">
    <property type="entry name" value="PQ-loop"/>
    <property type="match status" value="1"/>
</dbReference>
<dbReference type="EMBL" id="CP048877">
    <property type="protein sequence ID" value="QIJ72902.1"/>
    <property type="molecule type" value="Genomic_DNA"/>
</dbReference>
<evidence type="ECO:0000313" key="7">
    <source>
        <dbReference type="Proteomes" id="UP000502179"/>
    </source>
</evidence>
<evidence type="ECO:0000256" key="1">
    <source>
        <dbReference type="ARBA" id="ARBA00004141"/>
    </source>
</evidence>
<dbReference type="InterPro" id="IPR047662">
    <property type="entry name" value="SemiSWEET"/>
</dbReference>
<sequence>MSADFLGYLAGMITTFSGLPQLLTSYRRRNLSGLDLRFLVLFLVGISLWTIYGILIDSKPIIIFNSITLLIWIPILGLKIREQRAERG</sequence>
<evidence type="ECO:0000256" key="5">
    <source>
        <dbReference type="SAM" id="Phobius"/>
    </source>
</evidence>
<feature type="transmembrane region" description="Helical" evidence="5">
    <location>
        <begin position="61"/>
        <end position="78"/>
    </location>
</feature>
<dbReference type="Proteomes" id="UP000502179">
    <property type="component" value="Chromosome"/>
</dbReference>
<comment type="subcellular location">
    <subcellularLocation>
        <location evidence="1">Membrane</location>
        <topology evidence="1">Multi-pass membrane protein</topology>
    </subcellularLocation>
</comment>
<protein>
    <recommendedName>
        <fullName evidence="8">SemiSWEET transporter</fullName>
    </recommendedName>
</protein>
<organism evidence="6 7">
    <name type="scientific">Thermosulfuriphilus ammonigenes</name>
    <dbReference type="NCBI Taxonomy" id="1936021"/>
    <lineage>
        <taxon>Bacteria</taxon>
        <taxon>Pseudomonadati</taxon>
        <taxon>Thermodesulfobacteriota</taxon>
        <taxon>Thermodesulfobacteria</taxon>
        <taxon>Thermodesulfobacteriales</taxon>
        <taxon>Thermodesulfobacteriaceae</taxon>
        <taxon>Thermosulfuriphilus</taxon>
    </lineage>
</organism>
<dbReference type="GO" id="GO:0016020">
    <property type="term" value="C:membrane"/>
    <property type="evidence" value="ECO:0007669"/>
    <property type="project" value="UniProtKB-SubCell"/>
</dbReference>
<evidence type="ECO:0000256" key="2">
    <source>
        <dbReference type="ARBA" id="ARBA00022692"/>
    </source>
</evidence>
<dbReference type="InterPro" id="IPR006603">
    <property type="entry name" value="PQ-loop_rpt"/>
</dbReference>